<keyword evidence="2" id="KW-1185">Reference proteome</keyword>
<dbReference type="Proteomes" id="UP000648187">
    <property type="component" value="Unassembled WGS sequence"/>
</dbReference>
<dbReference type="EMBL" id="JACKWZ010000117">
    <property type="protein sequence ID" value="KAF9415118.1"/>
    <property type="molecule type" value="Genomic_DNA"/>
</dbReference>
<evidence type="ECO:0000313" key="1">
    <source>
        <dbReference type="EMBL" id="KAF9415118.1"/>
    </source>
</evidence>
<organism evidence="1 2">
    <name type="scientific">Spodoptera exigua</name>
    <name type="common">Beet armyworm</name>
    <name type="synonym">Noctua fulgens</name>
    <dbReference type="NCBI Taxonomy" id="7107"/>
    <lineage>
        <taxon>Eukaryota</taxon>
        <taxon>Metazoa</taxon>
        <taxon>Ecdysozoa</taxon>
        <taxon>Arthropoda</taxon>
        <taxon>Hexapoda</taxon>
        <taxon>Insecta</taxon>
        <taxon>Pterygota</taxon>
        <taxon>Neoptera</taxon>
        <taxon>Endopterygota</taxon>
        <taxon>Lepidoptera</taxon>
        <taxon>Glossata</taxon>
        <taxon>Ditrysia</taxon>
        <taxon>Noctuoidea</taxon>
        <taxon>Noctuidae</taxon>
        <taxon>Amphipyrinae</taxon>
        <taxon>Spodoptera</taxon>
    </lineage>
</organism>
<accession>A0A835GDL7</accession>
<proteinExistence type="predicted"/>
<evidence type="ECO:0000313" key="2">
    <source>
        <dbReference type="Proteomes" id="UP000648187"/>
    </source>
</evidence>
<reference evidence="1" key="1">
    <citation type="submission" date="2020-08" db="EMBL/GenBank/DDBJ databases">
        <title>Spodoptera exigua strain:BAW_Kor-Di-RS1 Genome sequencing and assembly.</title>
        <authorList>
            <person name="Kim J."/>
            <person name="Nam H.Y."/>
            <person name="Kwon M."/>
            <person name="Choi J.H."/>
            <person name="Cho S.R."/>
            <person name="Kim G.-H."/>
        </authorList>
    </citation>
    <scope>NUCLEOTIDE SEQUENCE</scope>
    <source>
        <strain evidence="1">BAW_Kor-Di-RS1</strain>
        <tissue evidence="1">Whole-body</tissue>
    </source>
</reference>
<dbReference type="AlphaFoldDB" id="A0A835GDL7"/>
<sequence length="159" mass="17643">MAIQAADDRALAKFTVSVARGKHKRRHWSLNEWAVTITSLKTLLHNALSCTKSAKQYAVSSLSLVETALFTGTGDPTDNINAEPTVGVIFENIILTILIVQITITCTDTFREQLENFKLYSIRAQNPTVKKPNKGKFENVDVKVNETNSGAHINRVETE</sequence>
<gene>
    <name evidence="1" type="ORF">HW555_007152</name>
</gene>
<comment type="caution">
    <text evidence="1">The sequence shown here is derived from an EMBL/GenBank/DDBJ whole genome shotgun (WGS) entry which is preliminary data.</text>
</comment>
<protein>
    <submittedName>
        <fullName evidence="1">Uncharacterized protein</fullName>
    </submittedName>
</protein>
<name>A0A835GDL7_SPOEX</name>